<evidence type="ECO:0008006" key="6">
    <source>
        <dbReference type="Google" id="ProtNLM"/>
    </source>
</evidence>
<organism evidence="4 5">
    <name type="scientific">Leekyejoonella antrihumi</name>
    <dbReference type="NCBI Taxonomy" id="1660198"/>
    <lineage>
        <taxon>Bacteria</taxon>
        <taxon>Bacillati</taxon>
        <taxon>Actinomycetota</taxon>
        <taxon>Actinomycetes</taxon>
        <taxon>Micrococcales</taxon>
        <taxon>Dermacoccaceae</taxon>
        <taxon>Leekyejoonella</taxon>
    </lineage>
</organism>
<reference evidence="4 5" key="1">
    <citation type="submission" date="2019-05" db="EMBL/GenBank/DDBJ databases">
        <authorList>
            <person name="Lee S.D."/>
        </authorList>
    </citation>
    <scope>NUCLEOTIDE SEQUENCE [LARGE SCALE GENOMIC DNA]</scope>
    <source>
        <strain evidence="4 5">C5-26</strain>
    </source>
</reference>
<sequence length="89" mass="9909">MFVGLNIKNERVHALAKEVSRRTGKTQTSAIEEALERMLEQLASAEGDAARHDRLRRLVIDAQAAADSESEPAARQLQNDLYDEHGLPK</sequence>
<dbReference type="Proteomes" id="UP000320244">
    <property type="component" value="Unassembled WGS sequence"/>
</dbReference>
<comment type="caution">
    <text evidence="4">The sequence shown here is derived from an EMBL/GenBank/DDBJ whole genome shotgun (WGS) entry which is preliminary data.</text>
</comment>
<name>A0A563DZB9_9MICO</name>
<dbReference type="AlphaFoldDB" id="A0A563DZB9"/>
<reference evidence="4 5" key="2">
    <citation type="submission" date="2019-08" db="EMBL/GenBank/DDBJ databases">
        <title>Jejuicoccus antrihumi gen. nov., sp. nov., a new member of the family Dermacoccaceae isolated from a cave.</title>
        <authorList>
            <person name="Schumann P."/>
            <person name="Kim I.S."/>
        </authorList>
    </citation>
    <scope>NUCLEOTIDE SEQUENCE [LARGE SCALE GENOMIC DNA]</scope>
    <source>
        <strain evidence="4 5">C5-26</strain>
    </source>
</reference>
<accession>A0A563DZB9</accession>
<dbReference type="OrthoDB" id="560250at2"/>
<feature type="region of interest" description="Disordered" evidence="3">
    <location>
        <begin position="64"/>
        <end position="89"/>
    </location>
</feature>
<feature type="coiled-coil region" evidence="2">
    <location>
        <begin position="28"/>
        <end position="55"/>
    </location>
</feature>
<keyword evidence="2" id="KW-0175">Coiled coil</keyword>
<evidence type="ECO:0000256" key="3">
    <source>
        <dbReference type="SAM" id="MobiDB-lite"/>
    </source>
</evidence>
<evidence type="ECO:0000256" key="1">
    <source>
        <dbReference type="ARBA" id="ARBA00022649"/>
    </source>
</evidence>
<dbReference type="InterPro" id="IPR011660">
    <property type="entry name" value="VapB-like"/>
</dbReference>
<dbReference type="EMBL" id="VCQV01000023">
    <property type="protein sequence ID" value="TWP34994.1"/>
    <property type="molecule type" value="Genomic_DNA"/>
</dbReference>
<gene>
    <name evidence="4" type="ORF">FGL98_15750</name>
</gene>
<keyword evidence="1" id="KW-1277">Toxin-antitoxin system</keyword>
<proteinExistence type="predicted"/>
<protein>
    <recommendedName>
        <fullName evidence="6">Antitoxin</fullName>
    </recommendedName>
</protein>
<evidence type="ECO:0000313" key="5">
    <source>
        <dbReference type="Proteomes" id="UP000320244"/>
    </source>
</evidence>
<keyword evidence="5" id="KW-1185">Reference proteome</keyword>
<evidence type="ECO:0000256" key="2">
    <source>
        <dbReference type="SAM" id="Coils"/>
    </source>
</evidence>
<evidence type="ECO:0000313" key="4">
    <source>
        <dbReference type="EMBL" id="TWP34994.1"/>
    </source>
</evidence>
<dbReference type="Pfam" id="PF07704">
    <property type="entry name" value="PSK_trans_fac"/>
    <property type="match status" value="1"/>
</dbReference>